<evidence type="ECO:0000313" key="3">
    <source>
        <dbReference type="Proteomes" id="UP000612055"/>
    </source>
</evidence>
<feature type="compositionally biased region" description="Basic and acidic residues" evidence="1">
    <location>
        <begin position="218"/>
        <end position="227"/>
    </location>
</feature>
<feature type="compositionally biased region" description="Pro residues" evidence="1">
    <location>
        <begin position="29"/>
        <end position="39"/>
    </location>
</feature>
<feature type="region of interest" description="Disordered" evidence="1">
    <location>
        <begin position="527"/>
        <end position="636"/>
    </location>
</feature>
<feature type="compositionally biased region" description="Pro residues" evidence="1">
    <location>
        <begin position="345"/>
        <end position="355"/>
    </location>
</feature>
<accession>A0A835YAE9</accession>
<organism evidence="2 3">
    <name type="scientific">Edaphochlamys debaryana</name>
    <dbReference type="NCBI Taxonomy" id="47281"/>
    <lineage>
        <taxon>Eukaryota</taxon>
        <taxon>Viridiplantae</taxon>
        <taxon>Chlorophyta</taxon>
        <taxon>core chlorophytes</taxon>
        <taxon>Chlorophyceae</taxon>
        <taxon>CS clade</taxon>
        <taxon>Chlamydomonadales</taxon>
        <taxon>Chlamydomonadales incertae sedis</taxon>
        <taxon>Edaphochlamys</taxon>
    </lineage>
</organism>
<comment type="caution">
    <text evidence="2">The sequence shown here is derived from an EMBL/GenBank/DDBJ whole genome shotgun (WGS) entry which is preliminary data.</text>
</comment>
<feature type="compositionally biased region" description="Low complexity" evidence="1">
    <location>
        <begin position="804"/>
        <end position="826"/>
    </location>
</feature>
<dbReference type="Proteomes" id="UP000612055">
    <property type="component" value="Unassembled WGS sequence"/>
</dbReference>
<evidence type="ECO:0000313" key="2">
    <source>
        <dbReference type="EMBL" id="KAG2499053.1"/>
    </source>
</evidence>
<gene>
    <name evidence="2" type="ORF">HYH03_003238</name>
</gene>
<feature type="compositionally biased region" description="Basic and acidic residues" evidence="1">
    <location>
        <begin position="180"/>
        <end position="190"/>
    </location>
</feature>
<feature type="compositionally biased region" description="Low complexity" evidence="1">
    <location>
        <begin position="549"/>
        <end position="627"/>
    </location>
</feature>
<feature type="compositionally biased region" description="Low complexity" evidence="1">
    <location>
        <begin position="236"/>
        <end position="275"/>
    </location>
</feature>
<name>A0A835YAE9_9CHLO</name>
<reference evidence="2" key="1">
    <citation type="journal article" date="2020" name="bioRxiv">
        <title>Comparative genomics of Chlamydomonas.</title>
        <authorList>
            <person name="Craig R.J."/>
            <person name="Hasan A.R."/>
            <person name="Ness R.W."/>
            <person name="Keightley P.D."/>
        </authorList>
    </citation>
    <scope>NUCLEOTIDE SEQUENCE</scope>
    <source>
        <strain evidence="2">CCAP 11/70</strain>
    </source>
</reference>
<evidence type="ECO:0000256" key="1">
    <source>
        <dbReference type="SAM" id="MobiDB-lite"/>
    </source>
</evidence>
<dbReference type="OrthoDB" id="550860at2759"/>
<protein>
    <submittedName>
        <fullName evidence="2">Uncharacterized protein</fullName>
    </submittedName>
</protein>
<feature type="compositionally biased region" description="Low complexity" evidence="1">
    <location>
        <begin position="325"/>
        <end position="344"/>
    </location>
</feature>
<dbReference type="EMBL" id="JAEHOE010000008">
    <property type="protein sequence ID" value="KAG2499053.1"/>
    <property type="molecule type" value="Genomic_DNA"/>
</dbReference>
<sequence>MRGIHYVNLALIADAQASWATGPAVQQPPTSPATPPSPPGADRAAVAAALLDAASRGKSPQELRTVMQQATAAGVLTSAHCVALLAQLGAVAPTAASSPNAAAEARRLGSELLDRLRPLEGRLPAPLATVVQRAAASLGLGQAQAQATQAQAQADQGAQSPFVKSRGEGKAGPKVQPQRSEPKAKQEQPKAKGRQQQASGEGEQEVPKPASRGPAQRQGRDKGKGGEEGQTSDRQSVSPGASSAPAASAAVLNGTASAVHAATSPAPAAPVVASPAPTPSAPAPVPAPAPPTASAPVPTPAAASAQPLPAATQSPASTPPPPAPTSTSATATTSTSTPSPAGASTPPPTPPPTPPLAEALRTAWGALGRWQAACEPSSSSPLRFLGDAGGALDAAGLEAALQQQAPSSMAPTQVAEVLQLMTELKLIPTHAWLLAAQQRLQEAMAEAELAAEAAAGGAAGPEAAAAAEAARFKLADLRAVADGALELVQRCWEADGGAAAAEAGVAAAAAGPAAPAVEVAEAAAAAVQSSGTAPTHSAPEPQEVGPSTRAAQPPAAAAGQAEVRAEASAQNHGSGPAMGPASSSAPAAASTVAEQSTEASAAPAAPVAPGPAAEEASAAPAAVAEVQPEPEPEPEVSIPAWQAEPAEDPAAALQWLWQEISAARSDVLGAAAAAASASGDARAAVAALGKVLAEAEAKTTPGRPAAAAAGEALTAARLAALLGAASAALPGQSLPLPMLAAAVRLLAAMALRTDGGGVTAETVAPVVAACASAGLTPSYMLPTNLVNIVTLRVFTATEPPKPAAAAASVEETSDVAAAHTPAAAPAAPRPPMAEAGVRALHVCASSLTAMGSRLNARQFGVWVEAAAAAPHALSPPQLAALMAASTERGFLVRADGPAGSGTAAGSGSGAAALVAAALGHPSRVAALSVAEAEAVAAFAAAQGLQLGAGATGTLRGCGAALLEHLQPRLRDLSAAQLAALLPALHATGAISTSTAATATSSADGAVSRAWVASHDRALLPHAEHLEVADLLPLLRCYVDLAHAPPPLLLLGLALGLESRLATAPVPGTVEALRLLLCRLDFYPNEGLAGEIRDELLPRLVVAAMAPSKAPPLATVAAGVKAAAASAKAPAPPAADAGLTVPQRLAALDVLVAARVRPHPAQLAVLLDLGAMAAAAGGGHMAALAGDDLGRLLWHCVTFRALPSWRFVGEWLQAAAPAMRAGAMAPGALARVGWALAQMGVRPDRAWQGEYQAAVLGVVAKLSGEELSLVAHAVLALGGRPGPEWVEAAARAALGRLEAGEVDAASAARLLHFAAAAEAEVTKDWMQSFFLHTLQHLQPSPSSPSAPATPDQLALILRALSRLGFRPPTPWTDAALELLRSRAAELTPACYPVALAAVAALCPDVASSMGPGSMGEALGRAAHEQRERFSAVELTWMLQVLEQSYPGVVLPPAAVTNLVETQRRKGGELEAGMEGAGAGAVGGVPLSGARGEAAAALGEAVSTEWWGWPKSL</sequence>
<keyword evidence="3" id="KW-1185">Reference proteome</keyword>
<feature type="region of interest" description="Disordered" evidence="1">
    <location>
        <begin position="804"/>
        <end position="830"/>
    </location>
</feature>
<proteinExistence type="predicted"/>
<feature type="compositionally biased region" description="Low complexity" evidence="1">
    <location>
        <begin position="300"/>
        <end position="316"/>
    </location>
</feature>
<feature type="region of interest" description="Disordered" evidence="1">
    <location>
        <begin position="151"/>
        <end position="357"/>
    </location>
</feature>
<feature type="region of interest" description="Disordered" evidence="1">
    <location>
        <begin position="21"/>
        <end position="42"/>
    </location>
</feature>
<feature type="compositionally biased region" description="Pro residues" evidence="1">
    <location>
        <begin position="276"/>
        <end position="299"/>
    </location>
</feature>